<dbReference type="PANTHER" id="PTHR37822:SF2">
    <property type="entry name" value="SPORE PHOTOPRODUCT LYASE"/>
    <property type="match status" value="1"/>
</dbReference>
<dbReference type="EMBL" id="VOGC01000007">
    <property type="protein sequence ID" value="MQN02018.1"/>
    <property type="molecule type" value="Genomic_DNA"/>
</dbReference>
<organism evidence="1 2">
    <name type="scientific">Candidatus Weimeria bifida</name>
    <dbReference type="NCBI Taxonomy" id="2599074"/>
    <lineage>
        <taxon>Bacteria</taxon>
        <taxon>Bacillati</taxon>
        <taxon>Bacillota</taxon>
        <taxon>Clostridia</taxon>
        <taxon>Lachnospirales</taxon>
        <taxon>Lachnospiraceae</taxon>
        <taxon>Candidatus Weimeria</taxon>
    </lineage>
</organism>
<dbReference type="Pfam" id="PF20903">
    <property type="entry name" value="SPL"/>
    <property type="match status" value="1"/>
</dbReference>
<protein>
    <submittedName>
        <fullName evidence="1">Radical SAM protein</fullName>
    </submittedName>
</protein>
<gene>
    <name evidence="1" type="ORF">FRC54_08990</name>
</gene>
<dbReference type="GO" id="GO:0051539">
    <property type="term" value="F:4 iron, 4 sulfur cluster binding"/>
    <property type="evidence" value="ECO:0007669"/>
    <property type="project" value="TreeGrafter"/>
</dbReference>
<dbReference type="GO" id="GO:1904047">
    <property type="term" value="F:S-adenosyl-L-methionine binding"/>
    <property type="evidence" value="ECO:0007669"/>
    <property type="project" value="TreeGrafter"/>
</dbReference>
<accession>A0A6N7J089</accession>
<dbReference type="Gene3D" id="3.80.30.30">
    <property type="match status" value="1"/>
</dbReference>
<reference evidence="1" key="1">
    <citation type="journal article" date="2020" name="Appl. Environ. Microbiol.">
        <title>Medium-Chain Fatty Acid Synthesis by 'Candidatus Weimeria bifida' gen. nov., sp. nov., and 'Candidatus Pseudoramibacter fermentans' sp. nov.</title>
        <authorList>
            <person name="Scarborough M.J."/>
            <person name="Myers K.S."/>
            <person name="Donohue T.J."/>
            <person name="Noguera D.R."/>
        </authorList>
    </citation>
    <scope>NUCLEOTIDE SEQUENCE</scope>
    <source>
        <strain evidence="1">LCO1.1</strain>
    </source>
</reference>
<sequence>MWQFNHIYIEKEIKDHPRTAEILKKCRSNGIFYIDRYMELFGRKKQDIHFQIEHRSLILAKASGELIYRGSPMCQDYGRREFYYTSLMKNCLYDCEYCFLKGMYDCGYLVIFVNIEDVFEAAEQKLAGISGRQTMYLSVSFDTDLFSFEKLTGYCRLWEEFASNHPECEIEVRTKGAPAFENFSTASNFIMAFTLSPTEIIEKFEHHTAPLEMRVNAANSAIEKNATVRLCIDPMIYVKNWRKDYAELVGQLATCVDLSKVRDFGIGTFRISKEYLKRLREAEPDSEAAQFPFVTEGGYAGYPQAIKEEMINFLMKELKNAGVPERKIFIS</sequence>
<dbReference type="GO" id="GO:0003913">
    <property type="term" value="F:DNA photolyase activity"/>
    <property type="evidence" value="ECO:0007669"/>
    <property type="project" value="TreeGrafter"/>
</dbReference>
<dbReference type="GO" id="GO:0042601">
    <property type="term" value="C:endospore-forming forespore"/>
    <property type="evidence" value="ECO:0007669"/>
    <property type="project" value="TreeGrafter"/>
</dbReference>
<comment type="caution">
    <text evidence="1">The sequence shown here is derived from an EMBL/GenBank/DDBJ whole genome shotgun (WGS) entry which is preliminary data.</text>
</comment>
<dbReference type="Proteomes" id="UP000460257">
    <property type="component" value="Unassembled WGS sequence"/>
</dbReference>
<dbReference type="Gene3D" id="3.40.50.12110">
    <property type="match status" value="1"/>
</dbReference>
<name>A0A6N7J089_9FIRM</name>
<keyword evidence="2" id="KW-1185">Reference proteome</keyword>
<dbReference type="InterPro" id="IPR049539">
    <property type="entry name" value="SPL"/>
</dbReference>
<evidence type="ECO:0000313" key="2">
    <source>
        <dbReference type="Proteomes" id="UP000460257"/>
    </source>
</evidence>
<proteinExistence type="predicted"/>
<dbReference type="AlphaFoldDB" id="A0A6N7J089"/>
<dbReference type="PANTHER" id="PTHR37822">
    <property type="entry name" value="SPORE PHOTOPRODUCT LYASE-RELATED"/>
    <property type="match status" value="1"/>
</dbReference>
<evidence type="ECO:0000313" key="1">
    <source>
        <dbReference type="EMBL" id="MQN02018.1"/>
    </source>
</evidence>